<dbReference type="EMBL" id="WUBL01000101">
    <property type="protein sequence ID" value="KAF2965942.1"/>
    <property type="molecule type" value="Genomic_DNA"/>
</dbReference>
<dbReference type="AlphaFoldDB" id="A0A7C8IT94"/>
<name>A0A7C8IT94_9PEZI</name>
<dbReference type="Proteomes" id="UP000481858">
    <property type="component" value="Unassembled WGS sequence"/>
</dbReference>
<gene>
    <name evidence="1" type="ORF">GQX73_g7647</name>
</gene>
<keyword evidence="2" id="KW-1185">Reference proteome</keyword>
<sequence>MAQRAPRNSQRDVARKKALLQNKIRGISRANKEELLIRAAIRDSVTGGDIVQTAIIPRGDNPRIVNISPDQTLDERKREVVREALSHLGDRDRDELLLAAGLRHGATAADIMQTTNEA</sequence>
<proteinExistence type="predicted"/>
<evidence type="ECO:0000313" key="1">
    <source>
        <dbReference type="EMBL" id="KAF2965942.1"/>
    </source>
</evidence>
<protein>
    <submittedName>
        <fullName evidence="1">Uncharacterized protein</fullName>
    </submittedName>
</protein>
<dbReference type="InParanoid" id="A0A7C8IT94"/>
<evidence type="ECO:0000313" key="2">
    <source>
        <dbReference type="Proteomes" id="UP000481858"/>
    </source>
</evidence>
<accession>A0A7C8IT94</accession>
<comment type="caution">
    <text evidence="1">The sequence shown here is derived from an EMBL/GenBank/DDBJ whole genome shotgun (WGS) entry which is preliminary data.</text>
</comment>
<dbReference type="OrthoDB" id="4767866at2759"/>
<reference evidence="1 2" key="1">
    <citation type="submission" date="2019-12" db="EMBL/GenBank/DDBJ databases">
        <title>Draft genome sequence of the ascomycete Xylaria multiplex DSM 110363.</title>
        <authorList>
            <person name="Buettner E."/>
            <person name="Kellner H."/>
        </authorList>
    </citation>
    <scope>NUCLEOTIDE SEQUENCE [LARGE SCALE GENOMIC DNA]</scope>
    <source>
        <strain evidence="1 2">DSM 110363</strain>
    </source>
</reference>
<organism evidence="1 2">
    <name type="scientific">Xylaria multiplex</name>
    <dbReference type="NCBI Taxonomy" id="323545"/>
    <lineage>
        <taxon>Eukaryota</taxon>
        <taxon>Fungi</taxon>
        <taxon>Dikarya</taxon>
        <taxon>Ascomycota</taxon>
        <taxon>Pezizomycotina</taxon>
        <taxon>Sordariomycetes</taxon>
        <taxon>Xylariomycetidae</taxon>
        <taxon>Xylariales</taxon>
        <taxon>Xylariaceae</taxon>
        <taxon>Xylaria</taxon>
    </lineage>
</organism>